<feature type="region of interest" description="Disordered" evidence="8">
    <location>
        <begin position="479"/>
        <end position="501"/>
    </location>
</feature>
<feature type="compositionally biased region" description="Acidic residues" evidence="8">
    <location>
        <begin position="480"/>
        <end position="492"/>
    </location>
</feature>
<evidence type="ECO:0000256" key="3">
    <source>
        <dbReference type="ARBA" id="ARBA00004496"/>
    </source>
</evidence>
<evidence type="ECO:0000313" key="12">
    <source>
        <dbReference type="Proteomes" id="UP000007797"/>
    </source>
</evidence>
<comment type="cofactor">
    <cofactor evidence="1">
        <name>Mn(2+)</name>
        <dbReference type="ChEBI" id="CHEBI:29035"/>
    </cofactor>
</comment>
<gene>
    <name evidence="11" type="ORF">DFA_09264</name>
</gene>
<dbReference type="Gene3D" id="3.30.460.10">
    <property type="entry name" value="Beta Polymerase, domain 2"/>
    <property type="match status" value="1"/>
</dbReference>
<organism evidence="11 12">
    <name type="scientific">Cavenderia fasciculata</name>
    <name type="common">Slime mold</name>
    <name type="synonym">Dictyostelium fasciculatum</name>
    <dbReference type="NCBI Taxonomy" id="261658"/>
    <lineage>
        <taxon>Eukaryota</taxon>
        <taxon>Amoebozoa</taxon>
        <taxon>Evosea</taxon>
        <taxon>Eumycetozoa</taxon>
        <taxon>Dictyostelia</taxon>
        <taxon>Acytosteliales</taxon>
        <taxon>Cavenderiaceae</taxon>
        <taxon>Cavenderia</taxon>
    </lineage>
</organism>
<comment type="cofactor">
    <cofactor evidence="2">
        <name>Mg(2+)</name>
        <dbReference type="ChEBI" id="CHEBI:18420"/>
    </cofactor>
</comment>
<evidence type="ECO:0000313" key="11">
    <source>
        <dbReference type="EMBL" id="EGG16234.1"/>
    </source>
</evidence>
<comment type="subcellular location">
    <subcellularLocation>
        <location evidence="3">Cytoplasm</location>
    </subcellularLocation>
</comment>
<dbReference type="SUPFAM" id="SSF81301">
    <property type="entry name" value="Nucleotidyltransferase"/>
    <property type="match status" value="1"/>
</dbReference>
<feature type="domain" description="PAP-associated" evidence="9">
    <location>
        <begin position="802"/>
        <end position="857"/>
    </location>
</feature>
<name>F4Q752_CACFS</name>
<evidence type="ECO:0000256" key="8">
    <source>
        <dbReference type="SAM" id="MobiDB-lite"/>
    </source>
</evidence>
<sequence length="918" mass="103940">MDTLSTFKGETEIQNLKSQIPNVSRELSQAKKHYINASMSILTKDPFEGYREIQKLTEMQQECQVSLDEYRRISKKLVSFIDLSPHSKVSLDQKLENEIKELGKRYKKLQVSKTKSTSMKNKEKLGHRIKVIENKGPVPVTEAPVIVPATVKAPVPVTVPTTVTVPASVSVPSPVKAPTTVTVPAPVTVPTTVKAPVPVTVPASVTVPAPVTAPTTVKAPVPVTVPTTVTVPAHVQDSSKFDIDSVFSLPPIADYEKLNRLTCLVGEIKSTKSNFKSTRNIDCLESTKNIYDRIVNLFLRCRPQRLKRLGLYIQTSQLPEQLTLDQYRKLVVPLMFENLRRQIVGNITDIGATVDTIEGLLDFKKIKSVASKAVSLTATKDGIAYILDDHLDAPHTTQFKNSLSTTSKKTDLQVFKVVNLISFKKELDDRKKQTIDINGSALINGMFLFIKNPKRLITLTTKSFEQELEELFSLSNIGDYQDDNSDDDDNDERDVSNSSSDYYYSKDVHGFINEGSNNISFYDSLKGYNPDGAKKRNLQFRSYLSQLVLKQKANSFTQPLPGDIVHIQKINDLLSTQYDFKKCSDQTLWAKKTSQSELFSLLKTNFPKDNFESYGSFVNGIQLESSDIDVCFKTDFNTSDPVGRKDLMKRIALCLNKKKVKGKPKYHVERILDSIKVPIIKFRDLKHKVSYDMCFNNRLAIGNSLLVKAYSEIDERAKQLMLLIKYWASRKYINDASEGTLSSYGWLNMVIFYLQTVQPPVLPSLHSNIDSFPDDQLQQKDDWKFIDPRHTGFISQNKMTLFQLFYGFFNFYSKFDYANQLICIRLGKPTNITLATQSYKDNNKECPISIQDPFDSSSNPGASVKDTSSFGIIIFEFMSMQLNLFKLSYKNDIIQDFDGLLFAKSKLKLNELYNKMKR</sequence>
<dbReference type="OrthoDB" id="20488at2759"/>
<accession>F4Q752</accession>
<dbReference type="GO" id="GO:0031123">
    <property type="term" value="P:RNA 3'-end processing"/>
    <property type="evidence" value="ECO:0007669"/>
    <property type="project" value="TreeGrafter"/>
</dbReference>
<dbReference type="KEGG" id="dfa:DFA_09264"/>
<evidence type="ECO:0000259" key="10">
    <source>
        <dbReference type="Pfam" id="PF22600"/>
    </source>
</evidence>
<evidence type="ECO:0000256" key="7">
    <source>
        <dbReference type="ARBA" id="ARBA00022842"/>
    </source>
</evidence>
<keyword evidence="4" id="KW-0963">Cytoplasm</keyword>
<dbReference type="InterPro" id="IPR002058">
    <property type="entry name" value="PAP_assoc"/>
</dbReference>
<dbReference type="CDD" id="cd05402">
    <property type="entry name" value="NT_PAP_TUTase"/>
    <property type="match status" value="1"/>
</dbReference>
<dbReference type="PANTHER" id="PTHR12271">
    <property type="entry name" value="POLY A POLYMERASE CID PAP -RELATED"/>
    <property type="match status" value="1"/>
</dbReference>
<evidence type="ECO:0008006" key="13">
    <source>
        <dbReference type="Google" id="ProtNLM"/>
    </source>
</evidence>
<evidence type="ECO:0000256" key="2">
    <source>
        <dbReference type="ARBA" id="ARBA00001946"/>
    </source>
</evidence>
<dbReference type="Gene3D" id="1.10.1410.10">
    <property type="match status" value="1"/>
</dbReference>
<keyword evidence="7" id="KW-0460">Magnesium</keyword>
<evidence type="ECO:0000259" key="9">
    <source>
        <dbReference type="Pfam" id="PF03828"/>
    </source>
</evidence>
<dbReference type="Proteomes" id="UP000007797">
    <property type="component" value="Unassembled WGS sequence"/>
</dbReference>
<reference evidence="12" key="1">
    <citation type="journal article" date="2011" name="Genome Res.">
        <title>Phylogeny-wide analysis of social amoeba genomes highlights ancient origins for complex intercellular communication.</title>
        <authorList>
            <person name="Heidel A.J."/>
            <person name="Lawal H.M."/>
            <person name="Felder M."/>
            <person name="Schilde C."/>
            <person name="Helps N.R."/>
            <person name="Tunggal B."/>
            <person name="Rivero F."/>
            <person name="John U."/>
            <person name="Schleicher M."/>
            <person name="Eichinger L."/>
            <person name="Platzer M."/>
            <person name="Noegel A.A."/>
            <person name="Schaap P."/>
            <person name="Gloeckner G."/>
        </authorList>
    </citation>
    <scope>NUCLEOTIDE SEQUENCE [LARGE SCALE GENOMIC DNA]</scope>
    <source>
        <strain evidence="12">SH3</strain>
    </source>
</reference>
<feature type="domain" description="Poly(A) RNA polymerase mitochondrial-like central palm" evidence="10">
    <location>
        <begin position="571"/>
        <end position="712"/>
    </location>
</feature>
<dbReference type="GeneID" id="14868182"/>
<evidence type="ECO:0000256" key="4">
    <source>
        <dbReference type="ARBA" id="ARBA00022490"/>
    </source>
</evidence>
<proteinExistence type="predicted"/>
<keyword evidence="5" id="KW-0808">Transferase</keyword>
<protein>
    <recommendedName>
        <fullName evidence="13">PAP-associated domain-containing protein</fullName>
    </recommendedName>
</protein>
<dbReference type="Pfam" id="PF22600">
    <property type="entry name" value="MTPAP-like_central"/>
    <property type="match status" value="1"/>
</dbReference>
<dbReference type="EMBL" id="GL883024">
    <property type="protein sequence ID" value="EGG16234.1"/>
    <property type="molecule type" value="Genomic_DNA"/>
</dbReference>
<dbReference type="RefSeq" id="XP_004354618.1">
    <property type="nucleotide sequence ID" value="XM_004354566.1"/>
</dbReference>
<evidence type="ECO:0000256" key="5">
    <source>
        <dbReference type="ARBA" id="ARBA00022679"/>
    </source>
</evidence>
<dbReference type="GO" id="GO:0046872">
    <property type="term" value="F:metal ion binding"/>
    <property type="evidence" value="ECO:0007669"/>
    <property type="project" value="UniProtKB-KW"/>
</dbReference>
<dbReference type="Pfam" id="PF03828">
    <property type="entry name" value="PAP_assoc"/>
    <property type="match status" value="1"/>
</dbReference>
<keyword evidence="6" id="KW-0479">Metal-binding</keyword>
<dbReference type="PANTHER" id="PTHR12271:SF40">
    <property type="entry name" value="POLY(A) RNA POLYMERASE GLD2"/>
    <property type="match status" value="1"/>
</dbReference>
<dbReference type="AlphaFoldDB" id="F4Q752"/>
<dbReference type="GO" id="GO:0005737">
    <property type="term" value="C:cytoplasm"/>
    <property type="evidence" value="ECO:0007669"/>
    <property type="project" value="UniProtKB-SubCell"/>
</dbReference>
<dbReference type="InterPro" id="IPR054708">
    <property type="entry name" value="MTPAP-like_central"/>
</dbReference>
<keyword evidence="12" id="KW-1185">Reference proteome</keyword>
<dbReference type="GO" id="GO:0016779">
    <property type="term" value="F:nucleotidyltransferase activity"/>
    <property type="evidence" value="ECO:0007669"/>
    <property type="project" value="TreeGrafter"/>
</dbReference>
<evidence type="ECO:0000256" key="6">
    <source>
        <dbReference type="ARBA" id="ARBA00022723"/>
    </source>
</evidence>
<evidence type="ECO:0000256" key="1">
    <source>
        <dbReference type="ARBA" id="ARBA00001936"/>
    </source>
</evidence>
<dbReference type="InterPro" id="IPR043519">
    <property type="entry name" value="NT_sf"/>
</dbReference>
<dbReference type="SUPFAM" id="SSF81631">
    <property type="entry name" value="PAP/OAS1 substrate-binding domain"/>
    <property type="match status" value="1"/>
</dbReference>